<gene>
    <name evidence="2" type="ORF">FRX31_014820</name>
</gene>
<dbReference type="Proteomes" id="UP000554482">
    <property type="component" value="Unassembled WGS sequence"/>
</dbReference>
<feature type="chain" id="PRO_5029786922" evidence="1">
    <location>
        <begin position="19"/>
        <end position="84"/>
    </location>
</feature>
<proteinExistence type="predicted"/>
<name>A0A7J6WE22_THATH</name>
<dbReference type="EMBL" id="JABWDY010017098">
    <property type="protein sequence ID" value="KAF5195591.1"/>
    <property type="molecule type" value="Genomic_DNA"/>
</dbReference>
<protein>
    <submittedName>
        <fullName evidence="2">Uncharacterized protein</fullName>
    </submittedName>
</protein>
<dbReference type="AlphaFoldDB" id="A0A7J6WE22"/>
<accession>A0A7J6WE22</accession>
<evidence type="ECO:0000313" key="2">
    <source>
        <dbReference type="EMBL" id="KAF5195591.1"/>
    </source>
</evidence>
<comment type="caution">
    <text evidence="2">The sequence shown here is derived from an EMBL/GenBank/DDBJ whole genome shotgun (WGS) entry which is preliminary data.</text>
</comment>
<reference evidence="2 3" key="1">
    <citation type="submission" date="2020-06" db="EMBL/GenBank/DDBJ databases">
        <title>Transcriptomic and genomic resources for Thalictrum thalictroides and T. hernandezii: Facilitating candidate gene discovery in an emerging model plant lineage.</title>
        <authorList>
            <person name="Arias T."/>
            <person name="Riano-Pachon D.M."/>
            <person name="Di Stilio V.S."/>
        </authorList>
    </citation>
    <scope>NUCLEOTIDE SEQUENCE [LARGE SCALE GENOMIC DNA]</scope>
    <source>
        <strain evidence="3">cv. WT478/WT964</strain>
        <tissue evidence="2">Leaves</tissue>
    </source>
</reference>
<evidence type="ECO:0000256" key="1">
    <source>
        <dbReference type="SAM" id="SignalP"/>
    </source>
</evidence>
<evidence type="ECO:0000313" key="3">
    <source>
        <dbReference type="Proteomes" id="UP000554482"/>
    </source>
</evidence>
<dbReference type="OrthoDB" id="754109at2759"/>
<organism evidence="2 3">
    <name type="scientific">Thalictrum thalictroides</name>
    <name type="common">Rue-anemone</name>
    <name type="synonym">Anemone thalictroides</name>
    <dbReference type="NCBI Taxonomy" id="46969"/>
    <lineage>
        <taxon>Eukaryota</taxon>
        <taxon>Viridiplantae</taxon>
        <taxon>Streptophyta</taxon>
        <taxon>Embryophyta</taxon>
        <taxon>Tracheophyta</taxon>
        <taxon>Spermatophyta</taxon>
        <taxon>Magnoliopsida</taxon>
        <taxon>Ranunculales</taxon>
        <taxon>Ranunculaceae</taxon>
        <taxon>Thalictroideae</taxon>
        <taxon>Thalictrum</taxon>
    </lineage>
</organism>
<sequence>MGLSKSCVFLLLVLMVVAAQVHRLQGVESRPLPLLKQQHYSKVLGTLGISCKCCDGKDGICRTTWDHSISCSKLECLPSPWKLN</sequence>
<feature type="signal peptide" evidence="1">
    <location>
        <begin position="1"/>
        <end position="18"/>
    </location>
</feature>
<keyword evidence="3" id="KW-1185">Reference proteome</keyword>
<keyword evidence="1" id="KW-0732">Signal</keyword>
<dbReference type="PANTHER" id="PTHR37078:SF6">
    <property type="entry name" value="NODULE CYSTEINE-RICH (NCR) SECRETED PEPTIDE"/>
    <property type="match status" value="1"/>
</dbReference>
<dbReference type="PANTHER" id="PTHR37078">
    <property type="entry name" value="NODULE CYSTEINE-RICH (NCR) SECRETED PEPTIDE"/>
    <property type="match status" value="1"/>
</dbReference>